<evidence type="ECO:0000313" key="3">
    <source>
        <dbReference type="EMBL" id="WAQ89701.1"/>
    </source>
</evidence>
<dbReference type="Proteomes" id="UP001164743">
    <property type="component" value="Chromosome 11A"/>
</dbReference>
<dbReference type="GeneID" id="77802190"/>
<accession>A0ABY7CWV7</accession>
<dbReference type="SUPFAM" id="SSF52540">
    <property type="entry name" value="P-loop containing nucleoside triphosphate hydrolases"/>
    <property type="match status" value="1"/>
</dbReference>
<evidence type="ECO:0000259" key="2">
    <source>
        <dbReference type="Pfam" id="PF01637"/>
    </source>
</evidence>
<dbReference type="InterPro" id="IPR027417">
    <property type="entry name" value="P-loop_NTPase"/>
</dbReference>
<proteinExistence type="predicted"/>
<dbReference type="PANTHER" id="PTHR37096">
    <property type="entry name" value="YALI0E33429P"/>
    <property type="match status" value="1"/>
</dbReference>
<feature type="region of interest" description="Disordered" evidence="1">
    <location>
        <begin position="1"/>
        <end position="28"/>
    </location>
</feature>
<dbReference type="EMBL" id="CP110431">
    <property type="protein sequence ID" value="WAQ89701.1"/>
    <property type="molecule type" value="Genomic_DNA"/>
</dbReference>
<feature type="domain" description="ATPase" evidence="2">
    <location>
        <begin position="53"/>
        <end position="238"/>
    </location>
</feature>
<keyword evidence="4" id="KW-1185">Reference proteome</keyword>
<dbReference type="Pfam" id="PF01637">
    <property type="entry name" value="ATPase_2"/>
    <property type="match status" value="1"/>
</dbReference>
<evidence type="ECO:0000256" key="1">
    <source>
        <dbReference type="SAM" id="MobiDB-lite"/>
    </source>
</evidence>
<dbReference type="InterPro" id="IPR051667">
    <property type="entry name" value="Archaeal_ATPase_domain"/>
</dbReference>
<name>A0ABY7CWV7_9BASI</name>
<sequence>MEWGDFKEPGPMNCPRSPGKAQDELGLDARPVPNGKSALSWYSKYSGCAAELYNRDRETKKLATWLKGEPEFTVLLGPPSSGKTALARTVTSLLQADQTPEFHPLMINLRTADTSKNGRFLDAFLLKAQAAAKGGWWNQWFSRLELSAGDFSVKFNYKKAFPLSANQVFDNLAAQLKPWNLLHGERPPVIVVDKANSFKRMEDDTIQAFFDFAIQVTKEEGKMHIILTSSDSFFEQWLEKRINNSHFSTLVVVCESGYFHDPIQFHAVTNAYATMQRDFLGRATTYKEQEAIKVSQLLLDSPGYLPYANIVKEFGNAIVEEMIERNFLHYRPSADFSRDLISPPSEPVVTAQSEPALRAMEALLKEFAKKSLLSKPVETLLSGVCIFPN</sequence>
<gene>
    <name evidence="3" type="ORF">PtA15_11A392</name>
</gene>
<organism evidence="3 4">
    <name type="scientific">Puccinia triticina</name>
    <dbReference type="NCBI Taxonomy" id="208348"/>
    <lineage>
        <taxon>Eukaryota</taxon>
        <taxon>Fungi</taxon>
        <taxon>Dikarya</taxon>
        <taxon>Basidiomycota</taxon>
        <taxon>Pucciniomycotina</taxon>
        <taxon>Pucciniomycetes</taxon>
        <taxon>Pucciniales</taxon>
        <taxon>Pucciniaceae</taxon>
        <taxon>Puccinia</taxon>
    </lineage>
</organism>
<reference evidence="3" key="1">
    <citation type="submission" date="2022-10" db="EMBL/GenBank/DDBJ databases">
        <title>Puccinia triticina Genome sequencing and assembly.</title>
        <authorList>
            <person name="Li C."/>
        </authorList>
    </citation>
    <scope>NUCLEOTIDE SEQUENCE</scope>
    <source>
        <strain evidence="3">Pt15</strain>
    </source>
</reference>
<dbReference type="RefSeq" id="XP_053025256.1">
    <property type="nucleotide sequence ID" value="XM_053161295.1"/>
</dbReference>
<dbReference type="InterPro" id="IPR011579">
    <property type="entry name" value="ATPase_dom"/>
</dbReference>
<protein>
    <recommendedName>
        <fullName evidence="2">ATPase domain-containing protein</fullName>
    </recommendedName>
</protein>
<dbReference type="Gene3D" id="3.40.50.300">
    <property type="entry name" value="P-loop containing nucleotide triphosphate hydrolases"/>
    <property type="match status" value="1"/>
</dbReference>
<evidence type="ECO:0000313" key="4">
    <source>
        <dbReference type="Proteomes" id="UP001164743"/>
    </source>
</evidence>
<dbReference type="PANTHER" id="PTHR37096:SF1">
    <property type="entry name" value="AAA+ ATPASE DOMAIN-CONTAINING PROTEIN"/>
    <property type="match status" value="1"/>
</dbReference>